<organism evidence="1">
    <name type="scientific">marine sediment metagenome</name>
    <dbReference type="NCBI Taxonomy" id="412755"/>
    <lineage>
        <taxon>unclassified sequences</taxon>
        <taxon>metagenomes</taxon>
        <taxon>ecological metagenomes</taxon>
    </lineage>
</organism>
<name>A0A0F9T732_9ZZZZ</name>
<dbReference type="EMBL" id="LAZR01001905">
    <property type="protein sequence ID" value="KKN37278.1"/>
    <property type="molecule type" value="Genomic_DNA"/>
</dbReference>
<gene>
    <name evidence="1" type="ORF">LCGC14_0765160</name>
</gene>
<proteinExistence type="predicted"/>
<evidence type="ECO:0000313" key="1">
    <source>
        <dbReference type="EMBL" id="KKN37278.1"/>
    </source>
</evidence>
<reference evidence="1" key="1">
    <citation type="journal article" date="2015" name="Nature">
        <title>Complex archaea that bridge the gap between prokaryotes and eukaryotes.</title>
        <authorList>
            <person name="Spang A."/>
            <person name="Saw J.H."/>
            <person name="Jorgensen S.L."/>
            <person name="Zaremba-Niedzwiedzka K."/>
            <person name="Martijn J."/>
            <person name="Lind A.E."/>
            <person name="van Eijk R."/>
            <person name="Schleper C."/>
            <person name="Guy L."/>
            <person name="Ettema T.J."/>
        </authorList>
    </citation>
    <scope>NUCLEOTIDE SEQUENCE</scope>
</reference>
<protein>
    <submittedName>
        <fullName evidence="1">Uncharacterized protein</fullName>
    </submittedName>
</protein>
<dbReference type="AlphaFoldDB" id="A0A0F9T732"/>
<accession>A0A0F9T732</accession>
<sequence length="113" mass="13284">MPEINKRGNTVLRSFHSTERYRFDFKLCTAEKGWRQYDTDQDAWYFGVWVHPEKRLIVTYAEGDVTVTKCPTEEGYHAELSYMAEFYGPPPPAFITIDYPNGGITKYFDKRPE</sequence>
<comment type="caution">
    <text evidence="1">The sequence shown here is derived from an EMBL/GenBank/DDBJ whole genome shotgun (WGS) entry which is preliminary data.</text>
</comment>